<evidence type="ECO:0000313" key="2">
    <source>
        <dbReference type="Proteomes" id="UP001195769"/>
    </source>
</evidence>
<comment type="caution">
    <text evidence="1">The sequence shown here is derived from an EMBL/GenBank/DDBJ whole genome shotgun (WGS) entry which is preliminary data.</text>
</comment>
<dbReference type="GeneID" id="64660499"/>
<protein>
    <submittedName>
        <fullName evidence="1">Uncharacterized protein</fullName>
    </submittedName>
</protein>
<dbReference type="AlphaFoldDB" id="A0AAD4EIH6"/>
<evidence type="ECO:0000313" key="1">
    <source>
        <dbReference type="EMBL" id="KAG1905613.1"/>
    </source>
</evidence>
<dbReference type="RefSeq" id="XP_041231188.1">
    <property type="nucleotide sequence ID" value="XM_041366201.1"/>
</dbReference>
<organism evidence="1 2">
    <name type="scientific">Suillus fuscotomentosus</name>
    <dbReference type="NCBI Taxonomy" id="1912939"/>
    <lineage>
        <taxon>Eukaryota</taxon>
        <taxon>Fungi</taxon>
        <taxon>Dikarya</taxon>
        <taxon>Basidiomycota</taxon>
        <taxon>Agaricomycotina</taxon>
        <taxon>Agaricomycetes</taxon>
        <taxon>Agaricomycetidae</taxon>
        <taxon>Boletales</taxon>
        <taxon>Suillineae</taxon>
        <taxon>Suillaceae</taxon>
        <taxon>Suillus</taxon>
    </lineage>
</organism>
<sequence length="271" mass="30701">MYVDVGFAKNTLPSSVFDCIHAYMDISPEDSELGWRLSTDRCSDPPARLKTSFDLKNAFQLARAKRYSGRKEKHMKIEISNLKSISKIISAKQGGENSHLSNISAQPITLPSPTVHNYIHLRGEAANQNQLLHAGIKCPHDIYLKMDDESDDELQLPICNVLDIIDALFPAMDFHQYLGALHCQGITYLASAVNFDCDFYVSDVRMSRGAASLFCRQVNKMKMKNDWAVVRQKAKGKKCARISYDDRDEEFLLREADFEYTKHLPSNITST</sequence>
<reference evidence="1" key="1">
    <citation type="journal article" date="2020" name="New Phytol.">
        <title>Comparative genomics reveals dynamic genome evolution in host specialist ectomycorrhizal fungi.</title>
        <authorList>
            <person name="Lofgren L.A."/>
            <person name="Nguyen N.H."/>
            <person name="Vilgalys R."/>
            <person name="Ruytinx J."/>
            <person name="Liao H.L."/>
            <person name="Branco S."/>
            <person name="Kuo A."/>
            <person name="LaButti K."/>
            <person name="Lipzen A."/>
            <person name="Andreopoulos W."/>
            <person name="Pangilinan J."/>
            <person name="Riley R."/>
            <person name="Hundley H."/>
            <person name="Na H."/>
            <person name="Barry K."/>
            <person name="Grigoriev I.V."/>
            <person name="Stajich J.E."/>
            <person name="Kennedy P.G."/>
        </authorList>
    </citation>
    <scope>NUCLEOTIDE SEQUENCE</scope>
    <source>
        <strain evidence="1">FC203</strain>
    </source>
</reference>
<dbReference type="Proteomes" id="UP001195769">
    <property type="component" value="Unassembled WGS sequence"/>
</dbReference>
<proteinExistence type="predicted"/>
<accession>A0AAD4EIH6</accession>
<keyword evidence="2" id="KW-1185">Reference proteome</keyword>
<dbReference type="EMBL" id="JABBWK010000006">
    <property type="protein sequence ID" value="KAG1905613.1"/>
    <property type="molecule type" value="Genomic_DNA"/>
</dbReference>
<name>A0AAD4EIH6_9AGAM</name>
<gene>
    <name evidence="1" type="ORF">F5891DRAFT_1182677</name>
</gene>